<dbReference type="Gene3D" id="3.40.50.2000">
    <property type="entry name" value="Glycogen Phosphorylase B"/>
    <property type="match status" value="2"/>
</dbReference>
<dbReference type="GO" id="GO:0009103">
    <property type="term" value="P:lipopolysaccharide biosynthetic process"/>
    <property type="evidence" value="ECO:0007669"/>
    <property type="project" value="TreeGrafter"/>
</dbReference>
<dbReference type="EMBL" id="CP066775">
    <property type="protein sequence ID" value="QQL50209.1"/>
    <property type="molecule type" value="Genomic_DNA"/>
</dbReference>
<dbReference type="InterPro" id="IPR028098">
    <property type="entry name" value="Glyco_trans_4-like_N"/>
</dbReference>
<reference evidence="4 5" key="1">
    <citation type="submission" date="2020-12" db="EMBL/GenBank/DDBJ databases">
        <title>HMF7856_wgs.fasta genome submission.</title>
        <authorList>
            <person name="Kang H."/>
            <person name="Kim H."/>
            <person name="Joh K."/>
        </authorList>
    </citation>
    <scope>NUCLEOTIDE SEQUENCE [LARGE SCALE GENOMIC DNA]</scope>
    <source>
        <strain evidence="4 5">HMF7856</strain>
    </source>
</reference>
<feature type="domain" description="Glycosyltransferase subfamily 4-like N-terminal" evidence="3">
    <location>
        <begin position="95"/>
        <end position="174"/>
    </location>
</feature>
<proteinExistence type="predicted"/>
<evidence type="ECO:0000256" key="1">
    <source>
        <dbReference type="ARBA" id="ARBA00022679"/>
    </source>
</evidence>
<dbReference type="Pfam" id="PF00534">
    <property type="entry name" value="Glycos_transf_1"/>
    <property type="match status" value="1"/>
</dbReference>
<dbReference type="SUPFAM" id="SSF53756">
    <property type="entry name" value="UDP-Glycosyltransferase/glycogen phosphorylase"/>
    <property type="match status" value="1"/>
</dbReference>
<dbReference type="KEGG" id="mgik:GO620_001785"/>
<evidence type="ECO:0000259" key="3">
    <source>
        <dbReference type="Pfam" id="PF13439"/>
    </source>
</evidence>
<name>A0A6I4HW45_9SPHI</name>
<dbReference type="RefSeq" id="WP_157522780.1">
    <property type="nucleotide sequence ID" value="NZ_CP066775.1"/>
</dbReference>
<gene>
    <name evidence="4" type="ORF">GO620_001785</name>
</gene>
<organism evidence="4 5">
    <name type="scientific">Mucilaginibacter ginkgonis</name>
    <dbReference type="NCBI Taxonomy" id="2682091"/>
    <lineage>
        <taxon>Bacteria</taxon>
        <taxon>Pseudomonadati</taxon>
        <taxon>Bacteroidota</taxon>
        <taxon>Sphingobacteriia</taxon>
        <taxon>Sphingobacteriales</taxon>
        <taxon>Sphingobacteriaceae</taxon>
        <taxon>Mucilaginibacter</taxon>
    </lineage>
</organism>
<dbReference type="Proteomes" id="UP000429232">
    <property type="component" value="Chromosome"/>
</dbReference>
<evidence type="ECO:0000259" key="2">
    <source>
        <dbReference type="Pfam" id="PF00534"/>
    </source>
</evidence>
<dbReference type="AlphaFoldDB" id="A0A6I4HW45"/>
<dbReference type="InterPro" id="IPR001296">
    <property type="entry name" value="Glyco_trans_1"/>
</dbReference>
<dbReference type="PANTHER" id="PTHR46401">
    <property type="entry name" value="GLYCOSYLTRANSFERASE WBBK-RELATED"/>
    <property type="match status" value="1"/>
</dbReference>
<dbReference type="CDD" id="cd03809">
    <property type="entry name" value="GT4_MtfB-like"/>
    <property type="match status" value="1"/>
</dbReference>
<accession>A0A6I4HW45</accession>
<feature type="domain" description="Glycosyl transferase family 1" evidence="2">
    <location>
        <begin position="191"/>
        <end position="336"/>
    </location>
</feature>
<keyword evidence="1 4" id="KW-0808">Transferase</keyword>
<dbReference type="GO" id="GO:0016757">
    <property type="term" value="F:glycosyltransferase activity"/>
    <property type="evidence" value="ECO:0007669"/>
    <property type="project" value="InterPro"/>
</dbReference>
<dbReference type="PANTHER" id="PTHR46401:SF2">
    <property type="entry name" value="GLYCOSYLTRANSFERASE WBBK-RELATED"/>
    <property type="match status" value="1"/>
</dbReference>
<keyword evidence="5" id="KW-1185">Reference proteome</keyword>
<sequence>MERSFCRVIYDTCIFNVQKVGGISVVFCELINRLKQDNRLSINFLINGAPWKNLFFSDASAGVTELSEFPVTTVLLPFFPLLKLLPSNVIFHSTYQRYCLQSNVLNVLTIHDLGYEKGIMRRGIKRRIHLLFKGIAIKRAHAIVCVSANTKKDLIKFYPYCRFGKEVRVIHNGVHKIFLNARSSPTVLIGRPYLLYVGARFGYKNFKNAVLAAVDVPDFDLRICGGGHLTSAELRYLERLLPGRFFFYPDIATDALRDMYSDAFCLLYLSDYEGFGIPILEAMACKCPVIALNNSSIPEISGGAALLIDDSTPVAVKKAISLLDNDDYRQGLINKGLAHARKFTWEKAASEMADLYLYLKQQHK</sequence>
<evidence type="ECO:0000313" key="4">
    <source>
        <dbReference type="EMBL" id="QQL50209.1"/>
    </source>
</evidence>
<dbReference type="Pfam" id="PF13439">
    <property type="entry name" value="Glyco_transf_4"/>
    <property type="match status" value="1"/>
</dbReference>
<evidence type="ECO:0000313" key="5">
    <source>
        <dbReference type="Proteomes" id="UP000429232"/>
    </source>
</evidence>
<protein>
    <submittedName>
        <fullName evidence="4">Glycosyltransferase family 4 protein</fullName>
    </submittedName>
</protein>